<dbReference type="PROSITE" id="PS50157">
    <property type="entry name" value="ZINC_FINGER_C2H2_2"/>
    <property type="match status" value="1"/>
</dbReference>
<reference evidence="4" key="1">
    <citation type="journal article" date="2021" name="bioRxiv">
        <title>Whole Genome Assembly and Annotation of Northern Wild Rice, Zizania palustris L., Supports a Whole Genome Duplication in the Zizania Genus.</title>
        <authorList>
            <person name="Haas M."/>
            <person name="Kono T."/>
            <person name="Macchietto M."/>
            <person name="Millas R."/>
            <person name="McGilp L."/>
            <person name="Shao M."/>
            <person name="Duquette J."/>
            <person name="Hirsch C.N."/>
            <person name="Kimball J."/>
        </authorList>
    </citation>
    <scope>NUCLEOTIDE SEQUENCE</scope>
    <source>
        <tissue evidence="4">Fresh leaf tissue</tissue>
    </source>
</reference>
<comment type="caution">
    <text evidence="4">The sequence shown here is derived from an EMBL/GenBank/DDBJ whole genome shotgun (WGS) entry which is preliminary data.</text>
</comment>
<evidence type="ECO:0000256" key="1">
    <source>
        <dbReference type="PROSITE-ProRule" id="PRU00042"/>
    </source>
</evidence>
<reference evidence="4" key="2">
    <citation type="submission" date="2021-02" db="EMBL/GenBank/DDBJ databases">
        <authorList>
            <person name="Kimball J.A."/>
            <person name="Haas M.W."/>
            <person name="Macchietto M."/>
            <person name="Kono T."/>
            <person name="Duquette J."/>
            <person name="Shao M."/>
        </authorList>
    </citation>
    <scope>NUCLEOTIDE SEQUENCE</scope>
    <source>
        <tissue evidence="4">Fresh leaf tissue</tissue>
    </source>
</reference>
<keyword evidence="1" id="KW-0479">Metal-binding</keyword>
<accession>A0A8J6BLF1</accession>
<feature type="compositionally biased region" description="Low complexity" evidence="2">
    <location>
        <begin position="103"/>
        <end position="114"/>
    </location>
</feature>
<evidence type="ECO:0000256" key="2">
    <source>
        <dbReference type="SAM" id="MobiDB-lite"/>
    </source>
</evidence>
<dbReference type="InterPro" id="IPR013087">
    <property type="entry name" value="Znf_C2H2_type"/>
</dbReference>
<dbReference type="OrthoDB" id="692117at2759"/>
<sequence>MEESMAAPAEQHPEVVDLSLSMAAAGGGGGGRRLFPCLFCEKKFVKSQALGGHQNAHRRERGAAWNPYVYGGGDGSAYVPVVSHAAVASPLLQAADTASCSRAAAPPAAANPSSARRDDGPASAATTLQPGIIWTTAAAGSSLGVSTTAPAASRSAGAAAEVDLELRLF</sequence>
<dbReference type="PANTHER" id="PTHR45730:SF108">
    <property type="entry name" value="PROTEIN LATE FLOWERING"/>
    <property type="match status" value="1"/>
</dbReference>
<dbReference type="GO" id="GO:0008270">
    <property type="term" value="F:zinc ion binding"/>
    <property type="evidence" value="ECO:0007669"/>
    <property type="project" value="UniProtKB-KW"/>
</dbReference>
<dbReference type="AlphaFoldDB" id="A0A8J6BLF1"/>
<proteinExistence type="predicted"/>
<evidence type="ECO:0000259" key="3">
    <source>
        <dbReference type="PROSITE" id="PS50157"/>
    </source>
</evidence>
<keyword evidence="1" id="KW-0863">Zinc-finger</keyword>
<dbReference type="EMBL" id="JAAALK010000082">
    <property type="protein sequence ID" value="KAG8084733.1"/>
    <property type="molecule type" value="Genomic_DNA"/>
</dbReference>
<dbReference type="GO" id="GO:0003700">
    <property type="term" value="F:DNA-binding transcription factor activity"/>
    <property type="evidence" value="ECO:0007669"/>
    <property type="project" value="InterPro"/>
</dbReference>
<keyword evidence="5" id="KW-1185">Reference proteome</keyword>
<dbReference type="PROSITE" id="PS00028">
    <property type="entry name" value="ZINC_FINGER_C2H2_1"/>
    <property type="match status" value="1"/>
</dbReference>
<protein>
    <recommendedName>
        <fullName evidence="3">C2H2-type domain-containing protein</fullName>
    </recommendedName>
</protein>
<dbReference type="Proteomes" id="UP000729402">
    <property type="component" value="Unassembled WGS sequence"/>
</dbReference>
<keyword evidence="1" id="KW-0862">Zinc</keyword>
<dbReference type="PANTHER" id="PTHR45730">
    <property type="entry name" value="ZINC FINGER PROTEIN JAGGED"/>
    <property type="match status" value="1"/>
</dbReference>
<gene>
    <name evidence="4" type="ORF">GUJ93_ZPchr0010g9627</name>
</gene>
<name>A0A8J6BLF1_ZIZPA</name>
<feature type="region of interest" description="Disordered" evidence="2">
    <location>
        <begin position="103"/>
        <end position="126"/>
    </location>
</feature>
<organism evidence="4 5">
    <name type="scientific">Zizania palustris</name>
    <name type="common">Northern wild rice</name>
    <dbReference type="NCBI Taxonomy" id="103762"/>
    <lineage>
        <taxon>Eukaryota</taxon>
        <taxon>Viridiplantae</taxon>
        <taxon>Streptophyta</taxon>
        <taxon>Embryophyta</taxon>
        <taxon>Tracheophyta</taxon>
        <taxon>Spermatophyta</taxon>
        <taxon>Magnoliopsida</taxon>
        <taxon>Liliopsida</taxon>
        <taxon>Poales</taxon>
        <taxon>Poaceae</taxon>
        <taxon>BOP clade</taxon>
        <taxon>Oryzoideae</taxon>
        <taxon>Oryzeae</taxon>
        <taxon>Zizaniinae</taxon>
        <taxon>Zizania</taxon>
    </lineage>
</organism>
<feature type="domain" description="C2H2-type" evidence="3">
    <location>
        <begin position="35"/>
        <end position="62"/>
    </location>
</feature>
<evidence type="ECO:0000313" key="4">
    <source>
        <dbReference type="EMBL" id="KAG8084733.1"/>
    </source>
</evidence>
<dbReference type="InterPro" id="IPR045320">
    <property type="entry name" value="JAGGED/SL1-like"/>
</dbReference>
<evidence type="ECO:0000313" key="5">
    <source>
        <dbReference type="Proteomes" id="UP000729402"/>
    </source>
</evidence>